<dbReference type="STRING" id="249189.RV04_GL001211"/>
<accession>A0A1L8TAN2</accession>
<dbReference type="Gene3D" id="2.170.130.30">
    <property type="match status" value="1"/>
</dbReference>
<dbReference type="InterPro" id="IPR027954">
    <property type="entry name" value="Transcobalamin-like_C"/>
</dbReference>
<gene>
    <name evidence="3" type="ORF">RV04_GL001211</name>
</gene>
<sequence>MKKFATLLTVFIGLFIMTGCQSNQNDQASSKASTQATSEVAKSSASIKLMDSDKEITSKKVTYQSGDSLLEILKANFEVKEKDGFITSIDGHAQDESQKKYWTFTINGKMGEKGASETTLANNDQVVFNLGVFK</sequence>
<keyword evidence="4" id="KW-1185">Reference proteome</keyword>
<feature type="domain" description="Transcobalamin-like C-terminal" evidence="2">
    <location>
        <begin position="66"/>
        <end position="130"/>
    </location>
</feature>
<evidence type="ECO:0000259" key="2">
    <source>
        <dbReference type="Pfam" id="PF14478"/>
    </source>
</evidence>
<name>A0A1L8TAN2_9ENTE</name>
<dbReference type="RefSeq" id="WP_071858822.1">
    <property type="nucleotide sequence ID" value="NZ_JBHSHK010000017.1"/>
</dbReference>
<evidence type="ECO:0000313" key="4">
    <source>
        <dbReference type="Proteomes" id="UP000182077"/>
    </source>
</evidence>
<dbReference type="AlphaFoldDB" id="A0A1L8TAN2"/>
<evidence type="ECO:0000313" key="3">
    <source>
        <dbReference type="EMBL" id="OJG41350.1"/>
    </source>
</evidence>
<feature type="chain" id="PRO_5038916412" description="Transcobalamin-like C-terminal domain-containing protein" evidence="1">
    <location>
        <begin position="23"/>
        <end position="134"/>
    </location>
</feature>
<dbReference type="Pfam" id="PF14478">
    <property type="entry name" value="DUF4430"/>
    <property type="match status" value="1"/>
</dbReference>
<dbReference type="OrthoDB" id="2870483at2"/>
<keyword evidence="1" id="KW-0732">Signal</keyword>
<comment type="caution">
    <text evidence="3">The sequence shown here is derived from an EMBL/GenBank/DDBJ whole genome shotgun (WGS) entry which is preliminary data.</text>
</comment>
<evidence type="ECO:0000256" key="1">
    <source>
        <dbReference type="SAM" id="SignalP"/>
    </source>
</evidence>
<dbReference type="EMBL" id="JXKQ01000024">
    <property type="protein sequence ID" value="OJG41350.1"/>
    <property type="molecule type" value="Genomic_DNA"/>
</dbReference>
<dbReference type="Proteomes" id="UP000182077">
    <property type="component" value="Unassembled WGS sequence"/>
</dbReference>
<proteinExistence type="predicted"/>
<dbReference type="PROSITE" id="PS51257">
    <property type="entry name" value="PROKAR_LIPOPROTEIN"/>
    <property type="match status" value="1"/>
</dbReference>
<protein>
    <recommendedName>
        <fullName evidence="2">Transcobalamin-like C-terminal domain-containing protein</fullName>
    </recommendedName>
</protein>
<feature type="signal peptide" evidence="1">
    <location>
        <begin position="1"/>
        <end position="22"/>
    </location>
</feature>
<reference evidence="3 4" key="1">
    <citation type="submission" date="2014-12" db="EMBL/GenBank/DDBJ databases">
        <title>Draft genome sequences of 29 type strains of Enterococci.</title>
        <authorList>
            <person name="Zhong Z."/>
            <person name="Sun Z."/>
            <person name="Liu W."/>
            <person name="Zhang W."/>
            <person name="Zhang H."/>
        </authorList>
    </citation>
    <scope>NUCLEOTIDE SEQUENCE [LARGE SCALE GENOMIC DNA]</scope>
    <source>
        <strain evidence="3 4">DSM 17122</strain>
    </source>
</reference>
<organism evidence="3 4">
    <name type="scientific">Enterococcus hermanniensis</name>
    <dbReference type="NCBI Taxonomy" id="249189"/>
    <lineage>
        <taxon>Bacteria</taxon>
        <taxon>Bacillati</taxon>
        <taxon>Bacillota</taxon>
        <taxon>Bacilli</taxon>
        <taxon>Lactobacillales</taxon>
        <taxon>Enterococcaceae</taxon>
        <taxon>Enterococcus</taxon>
    </lineage>
</organism>